<sequence>MDSSTLYRPEILAALLGVANHLYFRSHEPFGRTVPPTLAFILAEPIILCIGLAFTRSLPWTSYLLAYGAFHASLLSSIVLYRLSPFHPLARIPGPVMHKVSKLRAVWICWQGRQHIEFKAMHDKYGPVVRTVGSLGMIYPLAPLDLYTRLRPNEISVIDPSAIHAVLGAGGLPKGKWYLARQDERAPSNLLTLTGEEHANRRQVWNRALNSEALAEYDEILVKSATQLVEGIQATSERDGEVDLTDWFNFFSFDFMADFVFGGGSDMLQKGKDEKGILELLEHHMITGALVSHIPWVFYLGNRIPGATESTLKMRKFASEWVENRLKNGAKVKDLWYHLTDEAGLEKEGQPQMREVVADALLAIVAGADTTSVGLTNVIYMILSHPEHYRRIQEEVDSVYAGTDATDISKQSELKYLSACLDETLRLLPPGLTAGVRQVPKGGRMIAGHFLPEGTQVYIPHYVIHRNPDCFYPRTNEFVPSRWLSTSDSSASDSDSDSAFVKHDRKAYLAFSYGPGNCVGKKLARQEMLMVISMLVQKFELSFAKNFDSEKWPETMRDFLTTARGPLKVAARTRKC</sequence>
<reference evidence="10 11" key="1">
    <citation type="journal article" date="2020" name="ISME J.">
        <title>Uncovering the hidden diversity of litter-decomposition mechanisms in mushroom-forming fungi.</title>
        <authorList>
            <person name="Floudas D."/>
            <person name="Bentzer J."/>
            <person name="Ahren D."/>
            <person name="Johansson T."/>
            <person name="Persson P."/>
            <person name="Tunlid A."/>
        </authorList>
    </citation>
    <scope>NUCLEOTIDE SEQUENCE [LARGE SCALE GENOMIC DNA]</scope>
    <source>
        <strain evidence="10 11">CBS 406.79</strain>
    </source>
</reference>
<accession>A0A8H5M8C4</accession>
<evidence type="ECO:0000256" key="9">
    <source>
        <dbReference type="SAM" id="Phobius"/>
    </source>
</evidence>
<dbReference type="PRINTS" id="PR00385">
    <property type="entry name" value="P450"/>
</dbReference>
<proteinExistence type="inferred from homology"/>
<dbReference type="Pfam" id="PF00067">
    <property type="entry name" value="p450"/>
    <property type="match status" value="1"/>
</dbReference>
<dbReference type="EMBL" id="JAACJN010000043">
    <property type="protein sequence ID" value="KAF5384474.1"/>
    <property type="molecule type" value="Genomic_DNA"/>
</dbReference>
<feature type="transmembrane region" description="Helical" evidence="9">
    <location>
        <begin position="60"/>
        <end position="81"/>
    </location>
</feature>
<keyword evidence="9" id="KW-0812">Transmembrane</keyword>
<keyword evidence="9" id="KW-0472">Membrane</keyword>
<keyword evidence="4 8" id="KW-0479">Metal-binding</keyword>
<evidence type="ECO:0000256" key="2">
    <source>
        <dbReference type="ARBA" id="ARBA00005179"/>
    </source>
</evidence>
<dbReference type="GO" id="GO:0016705">
    <property type="term" value="F:oxidoreductase activity, acting on paired donors, with incorporation or reduction of molecular oxygen"/>
    <property type="evidence" value="ECO:0007669"/>
    <property type="project" value="InterPro"/>
</dbReference>
<dbReference type="Gene3D" id="1.10.630.10">
    <property type="entry name" value="Cytochrome P450"/>
    <property type="match status" value="1"/>
</dbReference>
<dbReference type="PANTHER" id="PTHR24305:SF187">
    <property type="entry name" value="P450, PUTATIVE (EUROFUNG)-RELATED"/>
    <property type="match status" value="1"/>
</dbReference>
<comment type="cofactor">
    <cofactor evidence="1 8">
        <name>heme</name>
        <dbReference type="ChEBI" id="CHEBI:30413"/>
    </cofactor>
</comment>
<feature type="transmembrane region" description="Helical" evidence="9">
    <location>
        <begin position="36"/>
        <end position="54"/>
    </location>
</feature>
<dbReference type="PANTHER" id="PTHR24305">
    <property type="entry name" value="CYTOCHROME P450"/>
    <property type="match status" value="1"/>
</dbReference>
<feature type="binding site" description="axial binding residue" evidence="8">
    <location>
        <position position="518"/>
    </location>
    <ligand>
        <name>heme</name>
        <dbReference type="ChEBI" id="CHEBI:30413"/>
    </ligand>
    <ligandPart>
        <name>Fe</name>
        <dbReference type="ChEBI" id="CHEBI:18248"/>
    </ligandPart>
</feature>
<gene>
    <name evidence="10" type="ORF">D9757_006474</name>
</gene>
<dbReference type="InterPro" id="IPR002401">
    <property type="entry name" value="Cyt_P450_E_grp-I"/>
</dbReference>
<dbReference type="GO" id="GO:0004497">
    <property type="term" value="F:monooxygenase activity"/>
    <property type="evidence" value="ECO:0007669"/>
    <property type="project" value="UniProtKB-KW"/>
</dbReference>
<dbReference type="AlphaFoldDB" id="A0A8H5M8C4"/>
<keyword evidence="6 8" id="KW-0408">Iron</keyword>
<evidence type="ECO:0000256" key="3">
    <source>
        <dbReference type="ARBA" id="ARBA00010617"/>
    </source>
</evidence>
<evidence type="ECO:0000313" key="11">
    <source>
        <dbReference type="Proteomes" id="UP000518752"/>
    </source>
</evidence>
<comment type="pathway">
    <text evidence="2">Secondary metabolite biosynthesis.</text>
</comment>
<evidence type="ECO:0000256" key="4">
    <source>
        <dbReference type="ARBA" id="ARBA00022723"/>
    </source>
</evidence>
<dbReference type="OrthoDB" id="6692864at2759"/>
<dbReference type="GO" id="GO:0020037">
    <property type="term" value="F:heme binding"/>
    <property type="evidence" value="ECO:0007669"/>
    <property type="project" value="InterPro"/>
</dbReference>
<keyword evidence="8" id="KW-0349">Heme</keyword>
<evidence type="ECO:0000256" key="6">
    <source>
        <dbReference type="ARBA" id="ARBA00023004"/>
    </source>
</evidence>
<dbReference type="SUPFAM" id="SSF48264">
    <property type="entry name" value="Cytochrome P450"/>
    <property type="match status" value="1"/>
</dbReference>
<evidence type="ECO:0000256" key="7">
    <source>
        <dbReference type="ARBA" id="ARBA00023033"/>
    </source>
</evidence>
<dbReference type="InterPro" id="IPR036396">
    <property type="entry name" value="Cyt_P450_sf"/>
</dbReference>
<evidence type="ECO:0000256" key="1">
    <source>
        <dbReference type="ARBA" id="ARBA00001971"/>
    </source>
</evidence>
<comment type="similarity">
    <text evidence="3">Belongs to the cytochrome P450 family.</text>
</comment>
<dbReference type="InterPro" id="IPR050121">
    <property type="entry name" value="Cytochrome_P450_monoxygenase"/>
</dbReference>
<dbReference type="CDD" id="cd11061">
    <property type="entry name" value="CYP67-like"/>
    <property type="match status" value="1"/>
</dbReference>
<evidence type="ECO:0000256" key="8">
    <source>
        <dbReference type="PIRSR" id="PIRSR602401-1"/>
    </source>
</evidence>
<keyword evidence="9" id="KW-1133">Transmembrane helix</keyword>
<dbReference type="Proteomes" id="UP000518752">
    <property type="component" value="Unassembled WGS sequence"/>
</dbReference>
<evidence type="ECO:0008006" key="12">
    <source>
        <dbReference type="Google" id="ProtNLM"/>
    </source>
</evidence>
<dbReference type="PRINTS" id="PR00463">
    <property type="entry name" value="EP450I"/>
</dbReference>
<evidence type="ECO:0000256" key="5">
    <source>
        <dbReference type="ARBA" id="ARBA00023002"/>
    </source>
</evidence>
<keyword evidence="7" id="KW-0503">Monooxygenase</keyword>
<comment type="caution">
    <text evidence="10">The sequence shown here is derived from an EMBL/GenBank/DDBJ whole genome shotgun (WGS) entry which is preliminary data.</text>
</comment>
<keyword evidence="5" id="KW-0560">Oxidoreductase</keyword>
<protein>
    <recommendedName>
        <fullName evidence="12">Cytochrome P450</fullName>
    </recommendedName>
</protein>
<organism evidence="10 11">
    <name type="scientific">Collybiopsis confluens</name>
    <dbReference type="NCBI Taxonomy" id="2823264"/>
    <lineage>
        <taxon>Eukaryota</taxon>
        <taxon>Fungi</taxon>
        <taxon>Dikarya</taxon>
        <taxon>Basidiomycota</taxon>
        <taxon>Agaricomycotina</taxon>
        <taxon>Agaricomycetes</taxon>
        <taxon>Agaricomycetidae</taxon>
        <taxon>Agaricales</taxon>
        <taxon>Marasmiineae</taxon>
        <taxon>Omphalotaceae</taxon>
        <taxon>Collybiopsis</taxon>
    </lineage>
</organism>
<evidence type="ECO:0000313" key="10">
    <source>
        <dbReference type="EMBL" id="KAF5384474.1"/>
    </source>
</evidence>
<keyword evidence="11" id="KW-1185">Reference proteome</keyword>
<dbReference type="GO" id="GO:0005506">
    <property type="term" value="F:iron ion binding"/>
    <property type="evidence" value="ECO:0007669"/>
    <property type="project" value="InterPro"/>
</dbReference>
<dbReference type="InterPro" id="IPR001128">
    <property type="entry name" value="Cyt_P450"/>
</dbReference>
<name>A0A8H5M8C4_9AGAR</name>